<proteinExistence type="predicted"/>
<reference evidence="2 3" key="1">
    <citation type="submission" date="2016-03" db="EMBL/GenBank/DDBJ databases">
        <title>EvidentialGene: Evidence-directed Construction of Genes on Genomes.</title>
        <authorList>
            <person name="Gilbert D.G."/>
            <person name="Choi J.-H."/>
            <person name="Mockaitis K."/>
            <person name="Colbourne J."/>
            <person name="Pfrender M."/>
        </authorList>
    </citation>
    <scope>NUCLEOTIDE SEQUENCE [LARGE SCALE GENOMIC DNA]</scope>
    <source>
        <strain evidence="2 3">Xinb3</strain>
        <tissue evidence="2">Complete organism</tissue>
    </source>
</reference>
<feature type="region of interest" description="Disordered" evidence="1">
    <location>
        <begin position="1"/>
        <end position="27"/>
    </location>
</feature>
<name>A0A0P6A889_9CRUS</name>
<protein>
    <submittedName>
        <fullName evidence="2">Uncharacterized protein</fullName>
    </submittedName>
</protein>
<gene>
    <name evidence="2" type="ORF">APZ42_026428</name>
</gene>
<organism evidence="2 3">
    <name type="scientific">Daphnia magna</name>
    <dbReference type="NCBI Taxonomy" id="35525"/>
    <lineage>
        <taxon>Eukaryota</taxon>
        <taxon>Metazoa</taxon>
        <taxon>Ecdysozoa</taxon>
        <taxon>Arthropoda</taxon>
        <taxon>Crustacea</taxon>
        <taxon>Branchiopoda</taxon>
        <taxon>Diplostraca</taxon>
        <taxon>Cladocera</taxon>
        <taxon>Anomopoda</taxon>
        <taxon>Daphniidae</taxon>
        <taxon>Daphnia</taxon>
    </lineage>
</organism>
<comment type="caution">
    <text evidence="2">The sequence shown here is derived from an EMBL/GenBank/DDBJ whole genome shotgun (WGS) entry which is preliminary data.</text>
</comment>
<keyword evidence="3" id="KW-1185">Reference proteome</keyword>
<evidence type="ECO:0000313" key="3">
    <source>
        <dbReference type="Proteomes" id="UP000076858"/>
    </source>
</evidence>
<sequence length="96" mass="11233">MWPAECVDRQETSTKQQRVERTHRHHRYHQSIGWSNALHRNLKKRSTPMLGRPIRENEILFSYAFRSCTATEMPCPLAASARLMLLLASRLLPLAY</sequence>
<dbReference type="Proteomes" id="UP000076858">
    <property type="component" value="Unassembled WGS sequence"/>
</dbReference>
<evidence type="ECO:0000256" key="1">
    <source>
        <dbReference type="SAM" id="MobiDB-lite"/>
    </source>
</evidence>
<dbReference type="AlphaFoldDB" id="A0A0P6A889"/>
<dbReference type="EMBL" id="LRGB01002076">
    <property type="protein sequence ID" value="KZS09329.1"/>
    <property type="molecule type" value="Genomic_DNA"/>
</dbReference>
<evidence type="ECO:0000313" key="2">
    <source>
        <dbReference type="EMBL" id="KZS09329.1"/>
    </source>
</evidence>
<accession>A0A0P6A889</accession>
<feature type="compositionally biased region" description="Basic and acidic residues" evidence="1">
    <location>
        <begin position="1"/>
        <end position="20"/>
    </location>
</feature>